<sequence length="221" mass="24125">MATRWRGFGWYVMTVLALLVAAYAFAISFMPDWRPPLVRDLFAQRPLAAWGHFVGGGLALATGAFQLNGGMRNRWLGLHRGLGRTYVVAVAVGGMAALSLAPHAMTGAVAASGFALLGLAWLATTTLAVRAIRRRQLSSHRDWMVCSYALTLAAVTLRIYLPASQVAGISFTVAYPVIAWLCWVPNLLLAILFLRSRHAREMLAASRLPPAWRGIGERLRP</sequence>
<keyword evidence="1" id="KW-1133">Transmembrane helix</keyword>
<keyword evidence="3" id="KW-1185">Reference proteome</keyword>
<dbReference type="RefSeq" id="WP_162411485.1">
    <property type="nucleotide sequence ID" value="NZ_PDWN01000019.1"/>
</dbReference>
<name>A0ABQ6Z473_9GAMM</name>
<dbReference type="InterPro" id="IPR018750">
    <property type="entry name" value="DUF2306_membrane"/>
</dbReference>
<feature type="transmembrane region" description="Helical" evidence="1">
    <location>
        <begin position="47"/>
        <end position="65"/>
    </location>
</feature>
<dbReference type="Pfam" id="PF10067">
    <property type="entry name" value="DUF2306"/>
    <property type="match status" value="1"/>
</dbReference>
<proteinExistence type="predicted"/>
<protein>
    <recommendedName>
        <fullName evidence="4">DUF2306 domain-containing protein</fullName>
    </recommendedName>
</protein>
<feature type="transmembrane region" description="Helical" evidence="1">
    <location>
        <begin position="143"/>
        <end position="161"/>
    </location>
</feature>
<feature type="transmembrane region" description="Helical" evidence="1">
    <location>
        <begin position="111"/>
        <end position="131"/>
    </location>
</feature>
<gene>
    <name evidence="2" type="ORF">CSC65_15320</name>
</gene>
<evidence type="ECO:0000256" key="1">
    <source>
        <dbReference type="SAM" id="Phobius"/>
    </source>
</evidence>
<dbReference type="EMBL" id="PDWN01000019">
    <property type="protein sequence ID" value="KAF1691908.1"/>
    <property type="molecule type" value="Genomic_DNA"/>
</dbReference>
<feature type="transmembrane region" description="Helical" evidence="1">
    <location>
        <begin position="86"/>
        <end position="105"/>
    </location>
</feature>
<feature type="transmembrane region" description="Helical" evidence="1">
    <location>
        <begin position="7"/>
        <end position="27"/>
    </location>
</feature>
<feature type="transmembrane region" description="Helical" evidence="1">
    <location>
        <begin position="173"/>
        <end position="194"/>
    </location>
</feature>
<evidence type="ECO:0000313" key="2">
    <source>
        <dbReference type="EMBL" id="KAF1691908.1"/>
    </source>
</evidence>
<dbReference type="Proteomes" id="UP000788419">
    <property type="component" value="Unassembled WGS sequence"/>
</dbReference>
<organism evidence="2 3">
    <name type="scientific">Pseudoxanthomonas daejeonensis</name>
    <dbReference type="NCBI Taxonomy" id="266062"/>
    <lineage>
        <taxon>Bacteria</taxon>
        <taxon>Pseudomonadati</taxon>
        <taxon>Pseudomonadota</taxon>
        <taxon>Gammaproteobacteria</taxon>
        <taxon>Lysobacterales</taxon>
        <taxon>Lysobacteraceae</taxon>
        <taxon>Pseudoxanthomonas</taxon>
    </lineage>
</organism>
<keyword evidence="1" id="KW-0812">Transmembrane</keyword>
<reference evidence="2 3" key="1">
    <citation type="submission" date="2017-10" db="EMBL/GenBank/DDBJ databases">
        <title>Whole genome sequencing of members of genus Pseudoxanthomonas.</title>
        <authorList>
            <person name="Kumar S."/>
            <person name="Bansal K."/>
            <person name="Kaur A."/>
            <person name="Patil P."/>
            <person name="Sharma S."/>
            <person name="Patil P.B."/>
        </authorList>
    </citation>
    <scope>NUCLEOTIDE SEQUENCE [LARGE SCALE GENOMIC DNA]</scope>
    <source>
        <strain evidence="2 3">DSM 17801</strain>
    </source>
</reference>
<accession>A0ABQ6Z473</accession>
<evidence type="ECO:0008006" key="4">
    <source>
        <dbReference type="Google" id="ProtNLM"/>
    </source>
</evidence>
<comment type="caution">
    <text evidence="2">The sequence shown here is derived from an EMBL/GenBank/DDBJ whole genome shotgun (WGS) entry which is preliminary data.</text>
</comment>
<keyword evidence="1" id="KW-0472">Membrane</keyword>
<evidence type="ECO:0000313" key="3">
    <source>
        <dbReference type="Proteomes" id="UP000788419"/>
    </source>
</evidence>